<protein>
    <submittedName>
        <fullName evidence="3">Receptor (calcitonin) activity modifying protein 2</fullName>
    </submittedName>
</protein>
<proteinExistence type="predicted"/>
<dbReference type="Bgee" id="ENSMUSG00000001240">
    <property type="expression patterns" value="Expressed in right lung and 244 other cell types or tissues"/>
</dbReference>
<dbReference type="VEuPathDB" id="HostDB:ENSMUSG00000001240"/>
<dbReference type="GeneTree" id="ENSGT00940000160264"/>
<reference evidence="3" key="3">
    <citation type="submission" date="2025-08" db="UniProtKB">
        <authorList>
            <consortium name="Ensembl"/>
        </authorList>
    </citation>
    <scope>IDENTIFICATION</scope>
    <source>
        <strain evidence="3">C57BL/6J</strain>
    </source>
</reference>
<evidence type="ECO:0000313" key="5">
    <source>
        <dbReference type="Proteomes" id="UP000000589"/>
    </source>
</evidence>
<feature type="compositionally biased region" description="Basic and acidic residues" evidence="1">
    <location>
        <begin position="62"/>
        <end position="72"/>
    </location>
</feature>
<feature type="region of interest" description="Disordered" evidence="1">
    <location>
        <begin position="48"/>
        <end position="72"/>
    </location>
</feature>
<dbReference type="Proteomes" id="UP000000589">
    <property type="component" value="Chromosome 11"/>
</dbReference>
<gene>
    <name evidence="3 4" type="primary">Ramp2</name>
</gene>
<evidence type="ECO:0000313" key="3">
    <source>
        <dbReference type="Ensembl" id="ENSMUSP00000127718.2"/>
    </source>
</evidence>
<accession>E9Q0S5</accession>
<organism evidence="3 5">
    <name type="scientific">Mus musculus</name>
    <name type="common">Mouse</name>
    <dbReference type="NCBI Taxonomy" id="10090"/>
    <lineage>
        <taxon>Eukaryota</taxon>
        <taxon>Metazoa</taxon>
        <taxon>Chordata</taxon>
        <taxon>Craniata</taxon>
        <taxon>Vertebrata</taxon>
        <taxon>Euteleostomi</taxon>
        <taxon>Mammalia</taxon>
        <taxon>Eutheria</taxon>
        <taxon>Euarchontoglires</taxon>
        <taxon>Glires</taxon>
        <taxon>Rodentia</taxon>
        <taxon>Myomorpha</taxon>
        <taxon>Muroidea</taxon>
        <taxon>Muridae</taxon>
        <taxon>Murinae</taxon>
        <taxon>Mus</taxon>
        <taxon>Mus</taxon>
    </lineage>
</organism>
<evidence type="ECO:0000256" key="2">
    <source>
        <dbReference type="SAM" id="SignalP"/>
    </source>
</evidence>
<dbReference type="ExpressionAtlas" id="E9Q0S5">
    <property type="expression patterns" value="baseline and differential"/>
</dbReference>
<feature type="chain" id="PRO_5003243047" evidence="2">
    <location>
        <begin position="45"/>
        <end position="103"/>
    </location>
</feature>
<dbReference type="AGR" id="MGI:1859650"/>
<keyword evidence="5" id="KW-1185">Reference proteome</keyword>
<name>E9Q0S5_MOUSE</name>
<evidence type="ECO:0000256" key="1">
    <source>
        <dbReference type="SAM" id="MobiDB-lite"/>
    </source>
</evidence>
<dbReference type="AlphaFoldDB" id="E9Q0S5"/>
<keyword evidence="2" id="KW-0732">Signal</keyword>
<dbReference type="MGI" id="MGI:1859650">
    <property type="gene designation" value="Ramp2"/>
</dbReference>
<feature type="signal peptide" evidence="2">
    <location>
        <begin position="1"/>
        <end position="44"/>
    </location>
</feature>
<dbReference type="Ensembl" id="ENSMUST00000128260.9">
    <property type="protein sequence ID" value="ENSMUSP00000127718.2"/>
    <property type="gene ID" value="ENSMUSG00000001240.14"/>
</dbReference>
<reference evidence="3 5" key="2">
    <citation type="journal article" date="2011" name="PLoS Biol.">
        <title>Modernizing reference genome assemblies.</title>
        <authorList>
            <person name="Church D.M."/>
            <person name="Schneider V.A."/>
            <person name="Graves T."/>
            <person name="Auger K."/>
            <person name="Cunningham F."/>
            <person name="Bouk N."/>
            <person name="Chen H.C."/>
            <person name="Agarwala R."/>
            <person name="McLaren W.M."/>
            <person name="Ritchie G.R."/>
            <person name="Albracht D."/>
            <person name="Kremitzki M."/>
            <person name="Rock S."/>
            <person name="Kotkiewicz H."/>
            <person name="Kremitzki C."/>
            <person name="Wollam A."/>
            <person name="Trani L."/>
            <person name="Fulton L."/>
            <person name="Fulton R."/>
            <person name="Matthews L."/>
            <person name="Whitehead S."/>
            <person name="Chow W."/>
            <person name="Torrance J."/>
            <person name="Dunn M."/>
            <person name="Harden G."/>
            <person name="Threadgold G."/>
            <person name="Wood J."/>
            <person name="Collins J."/>
            <person name="Heath P."/>
            <person name="Griffiths G."/>
            <person name="Pelan S."/>
            <person name="Grafham D."/>
            <person name="Eichler E.E."/>
            <person name="Weinstock G."/>
            <person name="Mardis E.R."/>
            <person name="Wilson R.K."/>
            <person name="Howe K."/>
            <person name="Flicek P."/>
            <person name="Hubbard T."/>
        </authorList>
    </citation>
    <scope>NUCLEOTIDE SEQUENCE [LARGE SCALE GENOMIC DNA]</scope>
    <source>
        <strain evidence="3 5">C57BL/6J</strain>
    </source>
</reference>
<dbReference type="Antibodypedia" id="29403">
    <property type="antibodies" value="290 antibodies from 32 providers"/>
</dbReference>
<reference evidence="3 5" key="1">
    <citation type="journal article" date="2009" name="PLoS Biol.">
        <title>Lineage-specific biology revealed by a finished genome assembly of the mouse.</title>
        <authorList>
            <consortium name="Mouse Genome Sequencing Consortium"/>
            <person name="Church D.M."/>
            <person name="Goodstadt L."/>
            <person name="Hillier L.W."/>
            <person name="Zody M.C."/>
            <person name="Goldstein S."/>
            <person name="She X."/>
            <person name="Bult C.J."/>
            <person name="Agarwala R."/>
            <person name="Cherry J.L."/>
            <person name="DiCuccio M."/>
            <person name="Hlavina W."/>
            <person name="Kapustin Y."/>
            <person name="Meric P."/>
            <person name="Maglott D."/>
            <person name="Birtle Z."/>
            <person name="Marques A.C."/>
            <person name="Graves T."/>
            <person name="Zhou S."/>
            <person name="Teague B."/>
            <person name="Potamousis K."/>
            <person name="Churas C."/>
            <person name="Place M."/>
            <person name="Herschleb J."/>
            <person name="Runnheim R."/>
            <person name="Forrest D."/>
            <person name="Amos-Landgraf J."/>
            <person name="Schwartz D.C."/>
            <person name="Cheng Z."/>
            <person name="Lindblad-Toh K."/>
            <person name="Eichler E.E."/>
            <person name="Ponting C.P."/>
        </authorList>
    </citation>
    <scope>NUCLEOTIDE SEQUENCE [LARGE SCALE GENOMIC DNA]</scope>
    <source>
        <strain evidence="3 5">C57BL/6J</strain>
    </source>
</reference>
<feature type="compositionally biased region" description="Polar residues" evidence="1">
    <location>
        <begin position="48"/>
        <end position="61"/>
    </location>
</feature>
<evidence type="ECO:0000313" key="4">
    <source>
        <dbReference type="MGI" id="MGI:1859650"/>
    </source>
</evidence>
<sequence length="103" mass="11040">MAPLRVERAPGGSRLGVTRAQRPTALCLPPLLLLLLLLLGAVSASPESLNQSLPESQNQSHPTEDSLVSKDSSRLVTRTVPIPLRRLPRGVRNLSAVLSARTC</sequence>
<reference evidence="3" key="4">
    <citation type="submission" date="2025-09" db="UniProtKB">
        <authorList>
            <consortium name="Ensembl"/>
        </authorList>
    </citation>
    <scope>IDENTIFICATION</scope>
    <source>
        <strain evidence="3">C57BL/6J</strain>
    </source>
</reference>